<dbReference type="GO" id="GO:0008662">
    <property type="term" value="F:1-phosphofructokinase activity"/>
    <property type="evidence" value="ECO:0007669"/>
    <property type="project" value="UniProtKB-UniRule"/>
</dbReference>
<gene>
    <name evidence="10" type="ordered locus">Sulac_3176</name>
</gene>
<dbReference type="GO" id="GO:0005829">
    <property type="term" value="C:cytosol"/>
    <property type="evidence" value="ECO:0007669"/>
    <property type="project" value="TreeGrafter"/>
</dbReference>
<dbReference type="InterPro" id="IPR011611">
    <property type="entry name" value="PfkB_dom"/>
</dbReference>
<reference evidence="11" key="1">
    <citation type="submission" date="2011-12" db="EMBL/GenBank/DDBJ databases">
        <title>The complete genome of chromosome of Sulfobacillus acidophilus DSM 10332.</title>
        <authorList>
            <person name="Lucas S."/>
            <person name="Han J."/>
            <person name="Lapidus A."/>
            <person name="Bruce D."/>
            <person name="Goodwin L."/>
            <person name="Pitluck S."/>
            <person name="Peters L."/>
            <person name="Kyrpides N."/>
            <person name="Mavromatis K."/>
            <person name="Ivanova N."/>
            <person name="Mikhailova N."/>
            <person name="Chertkov O."/>
            <person name="Saunders E."/>
            <person name="Detter J.C."/>
            <person name="Tapia R."/>
            <person name="Han C."/>
            <person name="Land M."/>
            <person name="Hauser L."/>
            <person name="Markowitz V."/>
            <person name="Cheng J.-F."/>
            <person name="Hugenholtz P."/>
            <person name="Woyke T."/>
            <person name="Wu D."/>
            <person name="Pukall R."/>
            <person name="Gehrich-Schroeter G."/>
            <person name="Schneider S."/>
            <person name="Klenk H.-P."/>
            <person name="Eisen J.A."/>
        </authorList>
    </citation>
    <scope>NUCLEOTIDE SEQUENCE [LARGE SCALE GENOMIC DNA]</scope>
    <source>
        <strain evidence="11">ATCC 700253 / DSM 10332 / NAL</strain>
    </source>
</reference>
<dbReference type="KEGG" id="sap:Sulac_3176"/>
<comment type="catalytic activity">
    <reaction evidence="7">
        <text>D-tagatofuranose 6-phosphate + ATP = D-tagatofuranose 1,6-bisphosphate + ADP + H(+)</text>
        <dbReference type="Rhea" id="RHEA:12420"/>
        <dbReference type="ChEBI" id="CHEBI:15378"/>
        <dbReference type="ChEBI" id="CHEBI:30616"/>
        <dbReference type="ChEBI" id="CHEBI:58694"/>
        <dbReference type="ChEBI" id="CHEBI:58695"/>
        <dbReference type="ChEBI" id="CHEBI:456216"/>
        <dbReference type="EC" id="2.7.1.144"/>
    </reaction>
</comment>
<name>G8U1L7_SULAD</name>
<dbReference type="Pfam" id="PF00294">
    <property type="entry name" value="PfkB"/>
    <property type="match status" value="1"/>
</dbReference>
<dbReference type="InterPro" id="IPR022463">
    <property type="entry name" value="1-PFruKinase"/>
</dbReference>
<dbReference type="PROSITE" id="PS00584">
    <property type="entry name" value="PFKB_KINASES_2"/>
    <property type="match status" value="1"/>
</dbReference>
<evidence type="ECO:0000256" key="7">
    <source>
        <dbReference type="PIRNR" id="PIRNR000535"/>
    </source>
</evidence>
<dbReference type="CDD" id="cd01164">
    <property type="entry name" value="FruK_PfkB_like"/>
    <property type="match status" value="1"/>
</dbReference>
<dbReference type="GO" id="GO:0044281">
    <property type="term" value="P:small molecule metabolic process"/>
    <property type="evidence" value="ECO:0007669"/>
    <property type="project" value="UniProtKB-ARBA"/>
</dbReference>
<dbReference type="SUPFAM" id="SSF53613">
    <property type="entry name" value="Ribokinase-like"/>
    <property type="match status" value="1"/>
</dbReference>
<dbReference type="Gene3D" id="3.40.1190.20">
    <property type="match status" value="1"/>
</dbReference>
<evidence type="ECO:0000256" key="8">
    <source>
        <dbReference type="RuleBase" id="RU369061"/>
    </source>
</evidence>
<dbReference type="GO" id="GO:0005988">
    <property type="term" value="P:lactose metabolic process"/>
    <property type="evidence" value="ECO:0007669"/>
    <property type="project" value="UniProtKB-KW"/>
</dbReference>
<dbReference type="GO" id="GO:2001059">
    <property type="term" value="P:D-tagatose 6-phosphate catabolic process"/>
    <property type="evidence" value="ECO:0007669"/>
    <property type="project" value="UniProtKB-UniPathway"/>
</dbReference>
<comment type="similarity">
    <text evidence="1">Belongs to the carbohydrate kinase pfkB family.</text>
</comment>
<keyword evidence="3 7" id="KW-0547">Nucleotide-binding</keyword>
<keyword evidence="4 8" id="KW-0418">Kinase</keyword>
<dbReference type="NCBIfam" id="TIGR03168">
    <property type="entry name" value="1-PFK"/>
    <property type="match status" value="1"/>
</dbReference>
<keyword evidence="7" id="KW-0423">Lactose metabolism</keyword>
<evidence type="ECO:0000256" key="3">
    <source>
        <dbReference type="ARBA" id="ARBA00022741"/>
    </source>
</evidence>
<keyword evidence="2 7" id="KW-0808">Transferase</keyword>
<dbReference type="HOGENOM" id="CLU_050013_0_2_9"/>
<dbReference type="InterPro" id="IPR002173">
    <property type="entry name" value="Carboh/pur_kinase_PfkB_CS"/>
</dbReference>
<accession>G8U1L7</accession>
<evidence type="ECO:0000256" key="5">
    <source>
        <dbReference type="ARBA" id="ARBA00022840"/>
    </source>
</evidence>
<comment type="similarity">
    <text evidence="7">Belongs to the carbohydrate kinase PfkB family. LacC subfamily.</text>
</comment>
<comment type="pathway">
    <text evidence="7">Carbohydrate metabolism; D-tagatose 6-phosphate degradation; D-glyceraldehyde 3-phosphate and glycerone phosphate from D-tagatose 6-phosphate: step 1/2.</text>
</comment>
<dbReference type="STRING" id="679936.Sulac_3176"/>
<dbReference type="AlphaFoldDB" id="G8U1L7"/>
<dbReference type="PANTHER" id="PTHR46566:SF5">
    <property type="entry name" value="1-PHOSPHOFRUCTOKINASE"/>
    <property type="match status" value="1"/>
</dbReference>
<dbReference type="InterPro" id="IPR017583">
    <property type="entry name" value="Tagatose/fructose_Pkinase"/>
</dbReference>
<evidence type="ECO:0000259" key="9">
    <source>
        <dbReference type="Pfam" id="PF00294"/>
    </source>
</evidence>
<reference evidence="10 11" key="2">
    <citation type="journal article" date="2012" name="Stand. Genomic Sci.">
        <title>Complete genome sequence of the moderately thermophilic mineral-sulfide-oxidizing firmicute Sulfobacillus acidophilus type strain (NAL(T)).</title>
        <authorList>
            <person name="Anderson I."/>
            <person name="Chertkov O."/>
            <person name="Chen A."/>
            <person name="Saunders E."/>
            <person name="Lapidus A."/>
            <person name="Nolan M."/>
            <person name="Lucas S."/>
            <person name="Hammon N."/>
            <person name="Deshpande S."/>
            <person name="Cheng J.F."/>
            <person name="Han C."/>
            <person name="Tapia R."/>
            <person name="Goodwin L.A."/>
            <person name="Pitluck S."/>
            <person name="Liolios K."/>
            <person name="Pagani I."/>
            <person name="Ivanova N."/>
            <person name="Mikhailova N."/>
            <person name="Pati A."/>
            <person name="Palaniappan K."/>
            <person name="Land M."/>
            <person name="Pan C."/>
            <person name="Rohde M."/>
            <person name="Pukall R."/>
            <person name="Goker M."/>
            <person name="Detter J.C."/>
            <person name="Woyke T."/>
            <person name="Bristow J."/>
            <person name="Eisen J.A."/>
            <person name="Markowitz V."/>
            <person name="Hugenholtz P."/>
            <person name="Kyrpides N.C."/>
            <person name="Klenk H.P."/>
            <person name="Mavromatis K."/>
        </authorList>
    </citation>
    <scope>NUCLEOTIDE SEQUENCE [LARGE SCALE GENOMIC DNA]</scope>
    <source>
        <strain evidence="11">ATCC 700253 / DSM 10332 / NAL</strain>
    </source>
</reference>
<dbReference type="PANTHER" id="PTHR46566">
    <property type="entry name" value="1-PHOSPHOFRUCTOKINASE-RELATED"/>
    <property type="match status" value="1"/>
</dbReference>
<evidence type="ECO:0000313" key="11">
    <source>
        <dbReference type="Proteomes" id="UP000005439"/>
    </source>
</evidence>
<dbReference type="PATRIC" id="fig|679936.5.peg.3285"/>
<comment type="catalytic activity">
    <reaction evidence="6 8">
        <text>beta-D-fructose 1-phosphate + ATP = beta-D-fructose 1,6-bisphosphate + ADP + H(+)</text>
        <dbReference type="Rhea" id="RHEA:14213"/>
        <dbReference type="ChEBI" id="CHEBI:15378"/>
        <dbReference type="ChEBI" id="CHEBI:30616"/>
        <dbReference type="ChEBI" id="CHEBI:32966"/>
        <dbReference type="ChEBI" id="CHEBI:138881"/>
        <dbReference type="ChEBI" id="CHEBI:456216"/>
        <dbReference type="EC" id="2.7.1.56"/>
    </reaction>
</comment>
<evidence type="ECO:0000256" key="1">
    <source>
        <dbReference type="ARBA" id="ARBA00005380"/>
    </source>
</evidence>
<dbReference type="NCBIfam" id="TIGR03828">
    <property type="entry name" value="pfkB"/>
    <property type="match status" value="1"/>
</dbReference>
<sequence length="325" mass="34712">MMPTEDISRKTFPVVTVTLTPAVDLSFRVDTMTPGTLHRVKDSRQDPGGKGINVAKVLHGLGVPVLASGLAGGSRGAWIQAQLKAQGISCDFLPCDGETRINVKITDAEGRLTEFNAEALASSAEELARLAERCFDRVDTGGWVALCGQLPPGAPSDWYAEMIQEARRRGIHTVLDTSQAALAAGIQARPDIVKPNLMELQNWSDRLLDSEAAIQRAARAMVEDAGVLSVVVSRGPDGLLVVSRDATYQVRVPTVPVQSSVGAGDAVVAGLLSGHYWRWSWTDTMRWAAALGTAAVMQAGTRVPPLNQIQSLLSSITVHREEDAG</sequence>
<evidence type="ECO:0000256" key="4">
    <source>
        <dbReference type="ARBA" id="ARBA00022777"/>
    </source>
</evidence>
<dbReference type="GO" id="GO:0009024">
    <property type="term" value="F:tagatose-6-phosphate kinase activity"/>
    <property type="evidence" value="ECO:0007669"/>
    <property type="project" value="UniProtKB-EC"/>
</dbReference>
<feature type="domain" description="Carbohydrate kinase PfkB" evidence="9">
    <location>
        <begin position="23"/>
        <end position="304"/>
    </location>
</feature>
<dbReference type="GO" id="GO:0016052">
    <property type="term" value="P:carbohydrate catabolic process"/>
    <property type="evidence" value="ECO:0007669"/>
    <property type="project" value="UniProtKB-ARBA"/>
</dbReference>
<protein>
    <recommendedName>
        <fullName evidence="7">Tagatose-6-phosphate kinase</fullName>
        <ecNumber evidence="7">2.7.1.144</ecNumber>
    </recommendedName>
</protein>
<dbReference type="GO" id="GO:0005524">
    <property type="term" value="F:ATP binding"/>
    <property type="evidence" value="ECO:0007669"/>
    <property type="project" value="UniProtKB-UniRule"/>
</dbReference>
<organism evidence="10 11">
    <name type="scientific">Sulfobacillus acidophilus (strain ATCC 700253 / DSM 10332 / NAL)</name>
    <dbReference type="NCBI Taxonomy" id="679936"/>
    <lineage>
        <taxon>Bacteria</taxon>
        <taxon>Bacillati</taxon>
        <taxon>Bacillota</taxon>
        <taxon>Clostridia</taxon>
        <taxon>Eubacteriales</taxon>
        <taxon>Clostridiales Family XVII. Incertae Sedis</taxon>
        <taxon>Sulfobacillus</taxon>
    </lineage>
</organism>
<keyword evidence="11" id="KW-1185">Reference proteome</keyword>
<dbReference type="EC" id="2.7.1.144" evidence="7"/>
<dbReference type="InterPro" id="IPR029056">
    <property type="entry name" value="Ribokinase-like"/>
</dbReference>
<dbReference type="PIRSF" id="PIRSF000535">
    <property type="entry name" value="1PFK/6PFK/LacC"/>
    <property type="match status" value="1"/>
</dbReference>
<comment type="function">
    <text evidence="8">Catalyzes the ATP-dependent phosphorylation of fructose-l-phosphate to fructose-l,6-bisphosphate.</text>
</comment>
<dbReference type="UniPathway" id="UPA00704">
    <property type="reaction ID" value="UER00715"/>
</dbReference>
<evidence type="ECO:0000256" key="2">
    <source>
        <dbReference type="ARBA" id="ARBA00022679"/>
    </source>
</evidence>
<evidence type="ECO:0000256" key="6">
    <source>
        <dbReference type="ARBA" id="ARBA00047745"/>
    </source>
</evidence>
<keyword evidence="5 7" id="KW-0067">ATP-binding</keyword>
<evidence type="ECO:0000313" key="10">
    <source>
        <dbReference type="EMBL" id="AEW06622.1"/>
    </source>
</evidence>
<dbReference type="EMBL" id="CP003179">
    <property type="protein sequence ID" value="AEW06622.1"/>
    <property type="molecule type" value="Genomic_DNA"/>
</dbReference>
<dbReference type="FunFam" id="3.40.1190.20:FF:000001">
    <property type="entry name" value="Phosphofructokinase"/>
    <property type="match status" value="1"/>
</dbReference>
<proteinExistence type="inferred from homology"/>
<dbReference type="Proteomes" id="UP000005439">
    <property type="component" value="Chromosome"/>
</dbReference>